<accession>A0A975TUN3</accession>
<dbReference type="EMBL" id="CP078073">
    <property type="protein sequence ID" value="QXL87673.1"/>
    <property type="molecule type" value="Genomic_DNA"/>
</dbReference>
<dbReference type="Proteomes" id="UP000693972">
    <property type="component" value="Unassembled WGS sequence"/>
</dbReference>
<evidence type="ECO:0000313" key="1">
    <source>
        <dbReference type="EMBL" id="QXL87673.1"/>
    </source>
</evidence>
<organism evidence="1">
    <name type="scientific">Gymnodinialimonas phycosphaerae</name>
    <dbReference type="NCBI Taxonomy" id="2841589"/>
    <lineage>
        <taxon>Bacteria</taxon>
        <taxon>Pseudomonadati</taxon>
        <taxon>Pseudomonadota</taxon>
        <taxon>Alphaproteobacteria</taxon>
        <taxon>Rhodobacterales</taxon>
        <taxon>Paracoccaceae</taxon>
        <taxon>Gymnodinialimonas</taxon>
    </lineage>
</organism>
<dbReference type="AlphaFoldDB" id="A0A975TUN3"/>
<evidence type="ECO:0000313" key="2">
    <source>
        <dbReference type="Proteomes" id="UP000693972"/>
    </source>
</evidence>
<dbReference type="RefSeq" id="WP_257894527.1">
    <property type="nucleotide sequence ID" value="NZ_JAIMBW010000001.1"/>
</dbReference>
<reference evidence="1 2" key="1">
    <citation type="submission" date="2021-07" db="EMBL/GenBank/DDBJ databases">
        <title>Karlodiniumbacter phycospheric gen. nov., sp. nov., a phycosphere bacterium isolated from karlodinium veneficum.</title>
        <authorList>
            <person name="Peng Y."/>
            <person name="Jiang L."/>
            <person name="Lee J."/>
        </authorList>
    </citation>
    <scope>NUCLEOTIDE SEQUENCE</scope>
    <source>
        <strain evidence="1 2">N5</strain>
    </source>
</reference>
<proteinExistence type="predicted"/>
<name>A0A975TUN3_9RHOB</name>
<sequence>MPDEAASAGLVMAGLRTLPFQADTALRGRHIDAPAGTLAGTLERGAGDRAARIPLISDPINRNSKSAAHSR</sequence>
<dbReference type="EMBL" id="JAIMBW010000001">
    <property type="protein sequence ID" value="MBY4895064.1"/>
    <property type="molecule type" value="Genomic_DNA"/>
</dbReference>
<keyword evidence="2" id="KW-1185">Reference proteome</keyword>
<gene>
    <name evidence="1" type="ORF">KUL25_20075</name>
</gene>
<protein>
    <submittedName>
        <fullName evidence="1">Uncharacterized protein</fullName>
    </submittedName>
</protein>